<organism evidence="2 3">
    <name type="scientific">Arachis duranensis</name>
    <name type="common">Wild peanut</name>
    <dbReference type="NCBI Taxonomy" id="130453"/>
    <lineage>
        <taxon>Eukaryota</taxon>
        <taxon>Viridiplantae</taxon>
        <taxon>Streptophyta</taxon>
        <taxon>Embryophyta</taxon>
        <taxon>Tracheophyta</taxon>
        <taxon>Spermatophyta</taxon>
        <taxon>Magnoliopsida</taxon>
        <taxon>eudicotyledons</taxon>
        <taxon>Gunneridae</taxon>
        <taxon>Pentapetalae</taxon>
        <taxon>rosids</taxon>
        <taxon>fabids</taxon>
        <taxon>Fabales</taxon>
        <taxon>Fabaceae</taxon>
        <taxon>Papilionoideae</taxon>
        <taxon>50 kb inversion clade</taxon>
        <taxon>dalbergioids sensu lato</taxon>
        <taxon>Dalbergieae</taxon>
        <taxon>Pterocarpus clade</taxon>
        <taxon>Arachis</taxon>
    </lineage>
</organism>
<evidence type="ECO:0000256" key="1">
    <source>
        <dbReference type="SAM" id="MobiDB-lite"/>
    </source>
</evidence>
<reference evidence="3" key="2">
    <citation type="submission" date="2025-08" db="UniProtKB">
        <authorList>
            <consortium name="RefSeq"/>
        </authorList>
    </citation>
    <scope>IDENTIFICATION</scope>
    <source>
        <tissue evidence="3">Whole plant</tissue>
    </source>
</reference>
<dbReference type="AlphaFoldDB" id="A0A9C6TW43"/>
<sequence length="251" mass="27088">MRLTGFWSVRCYEVSFDSMGEPGVGEIGEEGATPSHRPAPPTLPRLSSPSGSSSPFVEPRGASLSKPRRSSLPSRRSASHQARAATDVAEQRRATTTRSHRCPCSSSPLDPSPPSRFCELAASSRQSPSLSVKRSHRAPPMTSLHQASKRERKTVREDERERGSRSSHHRRTQSPSSSREPVVVAGMSHRHCCCEATVSVSCSALSLFLVSLLCAEVAAAVMVDVGLLVPKQSCYCCCSIPLFFSSFSISG</sequence>
<feature type="region of interest" description="Disordered" evidence="1">
    <location>
        <begin position="18"/>
        <end position="181"/>
    </location>
</feature>
<feature type="compositionally biased region" description="Polar residues" evidence="1">
    <location>
        <begin position="123"/>
        <end position="132"/>
    </location>
</feature>
<feature type="compositionally biased region" description="Low complexity" evidence="1">
    <location>
        <begin position="62"/>
        <end position="85"/>
    </location>
</feature>
<keyword evidence="2" id="KW-1185">Reference proteome</keyword>
<dbReference type="KEGG" id="adu:127746633"/>
<dbReference type="Proteomes" id="UP000515211">
    <property type="component" value="Chromosome 4"/>
</dbReference>
<reference evidence="2" key="1">
    <citation type="journal article" date="2016" name="Nat. Genet.">
        <title>The genome sequences of Arachis duranensis and Arachis ipaensis, the diploid ancestors of cultivated peanut.</title>
        <authorList>
            <person name="Bertioli D.J."/>
            <person name="Cannon S.B."/>
            <person name="Froenicke L."/>
            <person name="Huang G."/>
            <person name="Farmer A.D."/>
            <person name="Cannon E.K."/>
            <person name="Liu X."/>
            <person name="Gao D."/>
            <person name="Clevenger J."/>
            <person name="Dash S."/>
            <person name="Ren L."/>
            <person name="Moretzsohn M.C."/>
            <person name="Shirasawa K."/>
            <person name="Huang W."/>
            <person name="Vidigal B."/>
            <person name="Abernathy B."/>
            <person name="Chu Y."/>
            <person name="Niederhuth C.E."/>
            <person name="Umale P."/>
            <person name="Araujo A.C."/>
            <person name="Kozik A."/>
            <person name="Kim K.D."/>
            <person name="Burow M.D."/>
            <person name="Varshney R.K."/>
            <person name="Wang X."/>
            <person name="Zhang X."/>
            <person name="Barkley N."/>
            <person name="Guimaraes P.M."/>
            <person name="Isobe S."/>
            <person name="Guo B."/>
            <person name="Liao B."/>
            <person name="Stalker H.T."/>
            <person name="Schmitz R.J."/>
            <person name="Scheffler B.E."/>
            <person name="Leal-Bertioli S.C."/>
            <person name="Xun X."/>
            <person name="Jackson S.A."/>
            <person name="Michelmore R."/>
            <person name="Ozias-Akins P."/>
        </authorList>
    </citation>
    <scope>NUCLEOTIDE SEQUENCE [LARGE SCALE GENOMIC DNA]</scope>
    <source>
        <strain evidence="2">cv. V14167</strain>
    </source>
</reference>
<protein>
    <submittedName>
        <fullName evidence="3">Uncharacterized protein LOC127746633</fullName>
    </submittedName>
</protein>
<feature type="compositionally biased region" description="Basic and acidic residues" evidence="1">
    <location>
        <begin position="154"/>
        <end position="164"/>
    </location>
</feature>
<proteinExistence type="predicted"/>
<evidence type="ECO:0000313" key="2">
    <source>
        <dbReference type="Proteomes" id="UP000515211"/>
    </source>
</evidence>
<evidence type="ECO:0000313" key="3">
    <source>
        <dbReference type="RefSeq" id="XP_052116483.1"/>
    </source>
</evidence>
<gene>
    <name evidence="3" type="primary">LOC127746633</name>
</gene>
<dbReference type="GeneID" id="127746633"/>
<accession>A0A9C6TW43</accession>
<feature type="compositionally biased region" description="Low complexity" evidence="1">
    <location>
        <begin position="44"/>
        <end position="55"/>
    </location>
</feature>
<dbReference type="RefSeq" id="XP_052116483.1">
    <property type="nucleotide sequence ID" value="XM_052260523.1"/>
</dbReference>
<name>A0A9C6TW43_ARADU</name>